<accession>A0A8B6EEX8</accession>
<comment type="caution">
    <text evidence="1">The sequence shown here is derived from an EMBL/GenBank/DDBJ whole genome shotgun (WGS) entry which is preliminary data.</text>
</comment>
<sequence length="82" mass="9174">MVKQNGDFREGTVYIKLQVRSLERSSCSLKFVKCNRDETIGVMLSKELPEDVGISRIITNEADVEPDMPVNVLEEFGPDTGV</sequence>
<protein>
    <submittedName>
        <fullName evidence="1">Uncharacterized protein</fullName>
    </submittedName>
</protein>
<name>A0A8B6EEX8_MYTGA</name>
<evidence type="ECO:0000313" key="1">
    <source>
        <dbReference type="EMBL" id="VDI32545.1"/>
    </source>
</evidence>
<dbReference type="Proteomes" id="UP000596742">
    <property type="component" value="Unassembled WGS sequence"/>
</dbReference>
<reference evidence="1" key="1">
    <citation type="submission" date="2018-11" db="EMBL/GenBank/DDBJ databases">
        <authorList>
            <person name="Alioto T."/>
            <person name="Alioto T."/>
        </authorList>
    </citation>
    <scope>NUCLEOTIDE SEQUENCE</scope>
</reference>
<keyword evidence="2" id="KW-1185">Reference proteome</keyword>
<evidence type="ECO:0000313" key="2">
    <source>
        <dbReference type="Proteomes" id="UP000596742"/>
    </source>
</evidence>
<gene>
    <name evidence="1" type="ORF">MGAL_10B027766</name>
</gene>
<dbReference type="AlphaFoldDB" id="A0A8B6EEX8"/>
<proteinExistence type="predicted"/>
<dbReference type="EMBL" id="UYJE01004930">
    <property type="protein sequence ID" value="VDI32545.1"/>
    <property type="molecule type" value="Genomic_DNA"/>
</dbReference>
<organism evidence="1 2">
    <name type="scientific">Mytilus galloprovincialis</name>
    <name type="common">Mediterranean mussel</name>
    <dbReference type="NCBI Taxonomy" id="29158"/>
    <lineage>
        <taxon>Eukaryota</taxon>
        <taxon>Metazoa</taxon>
        <taxon>Spiralia</taxon>
        <taxon>Lophotrochozoa</taxon>
        <taxon>Mollusca</taxon>
        <taxon>Bivalvia</taxon>
        <taxon>Autobranchia</taxon>
        <taxon>Pteriomorphia</taxon>
        <taxon>Mytilida</taxon>
        <taxon>Mytiloidea</taxon>
        <taxon>Mytilidae</taxon>
        <taxon>Mytilinae</taxon>
        <taxon>Mytilus</taxon>
    </lineage>
</organism>